<feature type="transmembrane region" description="Helical" evidence="1">
    <location>
        <begin position="22"/>
        <end position="53"/>
    </location>
</feature>
<gene>
    <name evidence="2" type="ORF">JOF44_003528</name>
</gene>
<evidence type="ECO:0000313" key="3">
    <source>
        <dbReference type="Proteomes" id="UP000698222"/>
    </source>
</evidence>
<dbReference type="Proteomes" id="UP000698222">
    <property type="component" value="Unassembled WGS sequence"/>
</dbReference>
<sequence length="182" mass="18696">MTYQASYGTYQPPRKKRGLKRIIFGSLGIIANGIGLIVMPLVAGFVVALIALLSATPVSLGGSTGTFDASLSSLHYVYVPTSDVGSASCTADGGSDVVWAPDDESMVPTTVDGTEYTPIGTVEVTSDQEVTMTCEGVSDVAVADIGLMGTLVGFGVGLVIPIVLGILALALLIWGIIARVRS</sequence>
<keyword evidence="3" id="KW-1185">Reference proteome</keyword>
<proteinExistence type="predicted"/>
<evidence type="ECO:0000313" key="2">
    <source>
        <dbReference type="EMBL" id="MBP2410625.1"/>
    </source>
</evidence>
<name>A0ABS4YPU9_9MICO</name>
<accession>A0ABS4YPU9</accession>
<protein>
    <recommendedName>
        <fullName evidence="4">Ig-like domain-containing protein</fullName>
    </recommendedName>
</protein>
<keyword evidence="1" id="KW-1133">Transmembrane helix</keyword>
<organism evidence="2 3">
    <name type="scientific">Brachybacterium fresconis</name>
    <dbReference type="NCBI Taxonomy" id="173363"/>
    <lineage>
        <taxon>Bacteria</taxon>
        <taxon>Bacillati</taxon>
        <taxon>Actinomycetota</taxon>
        <taxon>Actinomycetes</taxon>
        <taxon>Micrococcales</taxon>
        <taxon>Dermabacteraceae</taxon>
        <taxon>Brachybacterium</taxon>
    </lineage>
</organism>
<keyword evidence="1" id="KW-0472">Membrane</keyword>
<evidence type="ECO:0008006" key="4">
    <source>
        <dbReference type="Google" id="ProtNLM"/>
    </source>
</evidence>
<comment type="caution">
    <text evidence="2">The sequence shown here is derived from an EMBL/GenBank/DDBJ whole genome shotgun (WGS) entry which is preliminary data.</text>
</comment>
<keyword evidence="1" id="KW-0812">Transmembrane</keyword>
<dbReference type="EMBL" id="JAGIOC010000001">
    <property type="protein sequence ID" value="MBP2410625.1"/>
    <property type="molecule type" value="Genomic_DNA"/>
</dbReference>
<dbReference type="RefSeq" id="WP_209894604.1">
    <property type="nucleotide sequence ID" value="NZ_BAAAJV010000008.1"/>
</dbReference>
<feature type="transmembrane region" description="Helical" evidence="1">
    <location>
        <begin position="151"/>
        <end position="177"/>
    </location>
</feature>
<reference evidence="2 3" key="1">
    <citation type="submission" date="2021-03" db="EMBL/GenBank/DDBJ databases">
        <title>Sequencing the genomes of 1000 actinobacteria strains.</title>
        <authorList>
            <person name="Klenk H.-P."/>
        </authorList>
    </citation>
    <scope>NUCLEOTIDE SEQUENCE [LARGE SCALE GENOMIC DNA]</scope>
    <source>
        <strain evidence="2 3">DSM 14564</strain>
    </source>
</reference>
<evidence type="ECO:0000256" key="1">
    <source>
        <dbReference type="SAM" id="Phobius"/>
    </source>
</evidence>